<evidence type="ECO:0000313" key="3">
    <source>
        <dbReference type="Proteomes" id="UP000198324"/>
    </source>
</evidence>
<evidence type="ECO:0000256" key="1">
    <source>
        <dbReference type="SAM" id="SignalP"/>
    </source>
</evidence>
<reference evidence="2 3" key="1">
    <citation type="submission" date="2017-06" db="EMBL/GenBank/DDBJ databases">
        <authorList>
            <person name="Kim H.J."/>
            <person name="Triplett B.A."/>
        </authorList>
    </citation>
    <scope>NUCLEOTIDE SEQUENCE [LARGE SCALE GENOMIC DNA]</scope>
    <source>
        <strain evidence="2 3">DSM 13116</strain>
    </source>
</reference>
<sequence>MLCARRILLVAWCTLLVCPNSALAGLWAHGSEHKDRWPSSPSAFYSDYALIGGKRTYSYKDTLVSDAAFDRIFDERHDRFIGFGPEGDATLTVDESLRADVEAALGRTTRLNLGGYEERVLCYASSRPGDDTVALFTLSKCPENCQRVSEIQIRARKREVRVLSKCAKVPGVHAGIATQSGLHLGMTGAEVEAVLGTPQHIQKGLQGTMWFYAASVSVAMSREEAARRGFPGVEHKPVPGTSYCPTPGFDKFIVLWLREGRVSAWRVWLDWGL</sequence>
<organism evidence="2 3">
    <name type="scientific">Humidesulfovibrio mexicanus</name>
    <dbReference type="NCBI Taxonomy" id="147047"/>
    <lineage>
        <taxon>Bacteria</taxon>
        <taxon>Pseudomonadati</taxon>
        <taxon>Thermodesulfobacteriota</taxon>
        <taxon>Desulfovibrionia</taxon>
        <taxon>Desulfovibrionales</taxon>
        <taxon>Desulfovibrionaceae</taxon>
        <taxon>Humidesulfovibrio</taxon>
    </lineage>
</organism>
<dbReference type="EMBL" id="FZOC01000006">
    <property type="protein sequence ID" value="SNS10681.1"/>
    <property type="molecule type" value="Genomic_DNA"/>
</dbReference>
<dbReference type="Proteomes" id="UP000198324">
    <property type="component" value="Unassembled WGS sequence"/>
</dbReference>
<keyword evidence="1" id="KW-0732">Signal</keyword>
<dbReference type="AlphaFoldDB" id="A0A239BTB6"/>
<accession>A0A239BTB6</accession>
<protein>
    <submittedName>
        <fullName evidence="2">Uncharacterized protein</fullName>
    </submittedName>
</protein>
<feature type="chain" id="PRO_5012714925" evidence="1">
    <location>
        <begin position="25"/>
        <end position="273"/>
    </location>
</feature>
<gene>
    <name evidence="2" type="ORF">SAMN04488503_2766</name>
</gene>
<feature type="signal peptide" evidence="1">
    <location>
        <begin position="1"/>
        <end position="24"/>
    </location>
</feature>
<proteinExistence type="predicted"/>
<name>A0A239BTB6_9BACT</name>
<evidence type="ECO:0000313" key="2">
    <source>
        <dbReference type="EMBL" id="SNS10681.1"/>
    </source>
</evidence>
<keyword evidence="3" id="KW-1185">Reference proteome</keyword>